<proteinExistence type="predicted"/>
<accession>A0A840SK66</accession>
<keyword evidence="2" id="KW-1185">Reference proteome</keyword>
<evidence type="ECO:0000313" key="2">
    <source>
        <dbReference type="Proteomes" id="UP000549457"/>
    </source>
</evidence>
<dbReference type="AlphaFoldDB" id="A0A840SK66"/>
<reference evidence="1 2" key="1">
    <citation type="submission" date="2020-08" db="EMBL/GenBank/DDBJ databases">
        <title>Genomic Encyclopedia of Type Strains, Phase IV (KMG-IV): sequencing the most valuable type-strain genomes for metagenomic binning, comparative biology and taxonomic classification.</title>
        <authorList>
            <person name="Goeker M."/>
        </authorList>
    </citation>
    <scope>NUCLEOTIDE SEQUENCE [LARGE SCALE GENOMIC DNA]</scope>
    <source>
        <strain evidence="1 2">DSM 101730</strain>
    </source>
</reference>
<protein>
    <submittedName>
        <fullName evidence="1">Uncharacterized protein</fullName>
    </submittedName>
</protein>
<evidence type="ECO:0000313" key="1">
    <source>
        <dbReference type="EMBL" id="MBB5221035.1"/>
    </source>
</evidence>
<comment type="caution">
    <text evidence="1">The sequence shown here is derived from an EMBL/GenBank/DDBJ whole genome shotgun (WGS) entry which is preliminary data.</text>
</comment>
<dbReference type="RefSeq" id="WP_184147445.1">
    <property type="nucleotide sequence ID" value="NZ_JACHFM010000001.1"/>
</dbReference>
<sequence length="106" mass="11859">MSMALLRSFGPVPVCSQAGLRLAVFPAGMAKREGRAEGKIKEHGTSPRQFRKFLLSAHWLAGPQAAPRFWASRAAIVRNPLVLLGFYRHYGGEMTGFRLFLPMRCR</sequence>
<dbReference type="EMBL" id="JACHFM010000001">
    <property type="protein sequence ID" value="MBB5221035.1"/>
    <property type="molecule type" value="Genomic_DNA"/>
</dbReference>
<name>A0A840SK66_9RHOB</name>
<dbReference type="Proteomes" id="UP000549457">
    <property type="component" value="Unassembled WGS sequence"/>
</dbReference>
<gene>
    <name evidence="1" type="ORF">HNP73_000956</name>
</gene>
<organism evidence="1 2">
    <name type="scientific">Amaricoccus macauensis</name>
    <dbReference type="NCBI Taxonomy" id="57001"/>
    <lineage>
        <taxon>Bacteria</taxon>
        <taxon>Pseudomonadati</taxon>
        <taxon>Pseudomonadota</taxon>
        <taxon>Alphaproteobacteria</taxon>
        <taxon>Rhodobacterales</taxon>
        <taxon>Paracoccaceae</taxon>
        <taxon>Amaricoccus</taxon>
    </lineage>
</organism>